<evidence type="ECO:0000313" key="2">
    <source>
        <dbReference type="EMBL" id="GGI54689.1"/>
    </source>
</evidence>
<comment type="caution">
    <text evidence="2">The sequence shown here is derived from an EMBL/GenBank/DDBJ whole genome shotgun (WGS) entry which is preliminary data.</text>
</comment>
<keyword evidence="3" id="KW-1185">Reference proteome</keyword>
<dbReference type="InterPro" id="IPR004360">
    <property type="entry name" value="Glyas_Fos-R_dOase_dom"/>
</dbReference>
<sequence length="127" mass="13838">MKVDHLDHLVLTVADIEATAAFYQRVLSMEIVTFGEGRKALAFGFQKINLHQHGKEFEPKAERPTPGSADLCFITSTPLDDVQTHLAACGVAVTEGPVKRTGATGAILSVYFRDPDLNLIEVSNRLS</sequence>
<evidence type="ECO:0000259" key="1">
    <source>
        <dbReference type="PROSITE" id="PS51819"/>
    </source>
</evidence>
<dbReference type="InterPro" id="IPR029068">
    <property type="entry name" value="Glyas_Bleomycin-R_OHBP_Dase"/>
</dbReference>
<dbReference type="PANTHER" id="PTHR21366">
    <property type="entry name" value="GLYOXALASE FAMILY PROTEIN"/>
    <property type="match status" value="1"/>
</dbReference>
<dbReference type="RefSeq" id="WP_188420900.1">
    <property type="nucleotide sequence ID" value="NZ_BMDP01000002.1"/>
</dbReference>
<dbReference type="InterPro" id="IPR050383">
    <property type="entry name" value="GlyoxalaseI/FosfomycinResist"/>
</dbReference>
<reference evidence="2" key="1">
    <citation type="journal article" date="2014" name="Int. J. Syst. Evol. Microbiol.">
        <title>Complete genome sequence of Corynebacterium casei LMG S-19264T (=DSM 44701T), isolated from a smear-ripened cheese.</title>
        <authorList>
            <consortium name="US DOE Joint Genome Institute (JGI-PGF)"/>
            <person name="Walter F."/>
            <person name="Albersmeier A."/>
            <person name="Kalinowski J."/>
            <person name="Ruckert C."/>
        </authorList>
    </citation>
    <scope>NUCLEOTIDE SEQUENCE</scope>
    <source>
        <strain evidence="2">CCM 7664</strain>
    </source>
</reference>
<dbReference type="AlphaFoldDB" id="A0A8J3B4K5"/>
<dbReference type="Gene3D" id="3.10.180.10">
    <property type="entry name" value="2,3-Dihydroxybiphenyl 1,2-Dioxygenase, domain 1"/>
    <property type="match status" value="1"/>
</dbReference>
<evidence type="ECO:0000313" key="3">
    <source>
        <dbReference type="Proteomes" id="UP000627205"/>
    </source>
</evidence>
<protein>
    <submittedName>
        <fullName evidence="2">Ring-cleaving dioxygenase</fullName>
    </submittedName>
</protein>
<gene>
    <name evidence="2" type="ORF">GCM10011430_18630</name>
</gene>
<dbReference type="SUPFAM" id="SSF54593">
    <property type="entry name" value="Glyoxalase/Bleomycin resistance protein/Dihydroxybiphenyl dioxygenase"/>
    <property type="match status" value="1"/>
</dbReference>
<feature type="domain" description="VOC" evidence="1">
    <location>
        <begin position="5"/>
        <end position="125"/>
    </location>
</feature>
<dbReference type="EMBL" id="BMDP01000002">
    <property type="protein sequence ID" value="GGI54689.1"/>
    <property type="molecule type" value="Genomic_DNA"/>
</dbReference>
<proteinExistence type="predicted"/>
<keyword evidence="2" id="KW-0223">Dioxygenase</keyword>
<dbReference type="InterPro" id="IPR037523">
    <property type="entry name" value="VOC_core"/>
</dbReference>
<dbReference type="CDD" id="cd07253">
    <property type="entry name" value="GLOD5"/>
    <property type="match status" value="1"/>
</dbReference>
<dbReference type="Proteomes" id="UP000627205">
    <property type="component" value="Unassembled WGS sequence"/>
</dbReference>
<dbReference type="PROSITE" id="PS51819">
    <property type="entry name" value="VOC"/>
    <property type="match status" value="1"/>
</dbReference>
<accession>A0A8J3B4K5</accession>
<name>A0A8J3B4K5_9BURK</name>
<dbReference type="PANTHER" id="PTHR21366:SF14">
    <property type="entry name" value="GLYOXALASE DOMAIN-CONTAINING PROTEIN 5"/>
    <property type="match status" value="1"/>
</dbReference>
<keyword evidence="2" id="KW-0560">Oxidoreductase</keyword>
<reference evidence="2" key="2">
    <citation type="submission" date="2020-09" db="EMBL/GenBank/DDBJ databases">
        <authorList>
            <person name="Sun Q."/>
            <person name="Sedlacek I."/>
        </authorList>
    </citation>
    <scope>NUCLEOTIDE SEQUENCE</scope>
    <source>
        <strain evidence="2">CCM 7664</strain>
    </source>
</reference>
<organism evidence="2 3">
    <name type="scientific">Oxalicibacterium solurbis</name>
    <dbReference type="NCBI Taxonomy" id="69280"/>
    <lineage>
        <taxon>Bacteria</taxon>
        <taxon>Pseudomonadati</taxon>
        <taxon>Pseudomonadota</taxon>
        <taxon>Betaproteobacteria</taxon>
        <taxon>Burkholderiales</taxon>
        <taxon>Oxalobacteraceae</taxon>
        <taxon>Oxalicibacterium</taxon>
    </lineage>
</organism>
<dbReference type="GO" id="GO:0051213">
    <property type="term" value="F:dioxygenase activity"/>
    <property type="evidence" value="ECO:0007669"/>
    <property type="project" value="UniProtKB-KW"/>
</dbReference>
<dbReference type="Pfam" id="PF00903">
    <property type="entry name" value="Glyoxalase"/>
    <property type="match status" value="1"/>
</dbReference>